<dbReference type="PRINTS" id="PR00344">
    <property type="entry name" value="BCTRLSENSOR"/>
</dbReference>
<dbReference type="Pfam" id="PF13589">
    <property type="entry name" value="HATPase_c_3"/>
    <property type="match status" value="1"/>
</dbReference>
<dbReference type="Pfam" id="PF02518">
    <property type="entry name" value="HATPase_c"/>
    <property type="match status" value="1"/>
</dbReference>
<dbReference type="RefSeq" id="WP_182534901.1">
    <property type="nucleotide sequence ID" value="NZ_JACJIP010000006.1"/>
</dbReference>
<name>A0A7W3SRK6_9BACL</name>
<dbReference type="InterPro" id="IPR003594">
    <property type="entry name" value="HATPase_dom"/>
</dbReference>
<dbReference type="PANTHER" id="PTHR44936">
    <property type="entry name" value="SENSOR PROTEIN CREC"/>
    <property type="match status" value="1"/>
</dbReference>
<sequence length="678" mass="78500">MPTLHFSSSTNIKDLVGRRLVTNKISAIFELVKNSFDADADEVKVIIDPDKDLLIIQDDGIGMALDDIKERWMVIGTDNKKGVNYTAKGRPINGEKGIGRFSVDRLGSKLKLISRKENSNQTISLEFDWGEFEDKSNTLISDIPIQYFINSKHREKKGVTLSISGLRDIWTETEIKSLEKRLKGMLSPFSDLENNSFKIVLDCKKFGFDEKVLEPYRLDEISSLWVEMSVDVHSQELVNCEVYRNGALIEEKSYPNNYNFGPVKIVIYSFDKGDKQSFYHRFKEHVKDYGNIRIYRDFFQIYPYGESQNDWLELELRKSQGHYRYLGVRDIIGFIQIYREHNVDFIDATNRQGLEETKALDDLRKFVKDEVMTKVEEYFFFKKFKSSDSQHIEHRVEITEATKRLNVMARDIKKFSPDLSRQVVELAKVIRNSNIEQDKIIKNQQQLVEVYKRLASKETLLQGIIHQVLIRLQNLQTAVWNQRADLSDILVDENLIQIITSNENIILETAEEIKVYLVDARNYLLKKRERIEINLYDQLNRICSSFSTTFSKEGIEYTIIGPTNVRYRIDLNDLKVIIENLISNSIKSLKKVGHQDKNISITYEVSPTKLNIFFRDNGTGIEEKIIPHIFTPFYTTTEDGFGMGLAIIDELVKNNNGEINLIKSDVGAAFQISFNLGD</sequence>
<dbReference type="InterPro" id="IPR036890">
    <property type="entry name" value="HATPase_C_sf"/>
</dbReference>
<evidence type="ECO:0000256" key="4">
    <source>
        <dbReference type="ARBA" id="ARBA00022741"/>
    </source>
</evidence>
<evidence type="ECO:0000256" key="6">
    <source>
        <dbReference type="ARBA" id="ARBA00022840"/>
    </source>
</evidence>
<evidence type="ECO:0000313" key="9">
    <source>
        <dbReference type="EMBL" id="MBA9084940.1"/>
    </source>
</evidence>
<keyword evidence="10" id="KW-1185">Reference proteome</keyword>
<dbReference type="GO" id="GO:0000160">
    <property type="term" value="P:phosphorelay signal transduction system"/>
    <property type="evidence" value="ECO:0007669"/>
    <property type="project" value="UniProtKB-KW"/>
</dbReference>
<dbReference type="Gene3D" id="3.30.565.10">
    <property type="entry name" value="Histidine kinase-like ATPase, C-terminal domain"/>
    <property type="match status" value="2"/>
</dbReference>
<dbReference type="GO" id="GO:0004673">
    <property type="term" value="F:protein histidine kinase activity"/>
    <property type="evidence" value="ECO:0007669"/>
    <property type="project" value="UniProtKB-EC"/>
</dbReference>
<reference evidence="9 10" key="1">
    <citation type="submission" date="2020-08" db="EMBL/GenBank/DDBJ databases">
        <title>Genomic Encyclopedia of Type Strains, Phase III (KMG-III): the genomes of soil and plant-associated and newly described type strains.</title>
        <authorList>
            <person name="Whitman W."/>
        </authorList>
    </citation>
    <scope>NUCLEOTIDE SEQUENCE [LARGE SCALE GENOMIC DNA]</scope>
    <source>
        <strain evidence="9 10">CECT 8693</strain>
    </source>
</reference>
<accession>A0A7W3SRK6</accession>
<gene>
    <name evidence="9" type="ORF">FHR92_001401</name>
</gene>
<comment type="caution">
    <text evidence="9">The sequence shown here is derived from an EMBL/GenBank/DDBJ whole genome shotgun (WGS) entry which is preliminary data.</text>
</comment>
<feature type="domain" description="Histidine kinase" evidence="8">
    <location>
        <begin position="463"/>
        <end position="678"/>
    </location>
</feature>
<dbReference type="GO" id="GO:0005524">
    <property type="term" value="F:ATP binding"/>
    <property type="evidence" value="ECO:0007669"/>
    <property type="project" value="UniProtKB-KW"/>
</dbReference>
<evidence type="ECO:0000259" key="8">
    <source>
        <dbReference type="PROSITE" id="PS50109"/>
    </source>
</evidence>
<dbReference type="InterPro" id="IPR004358">
    <property type="entry name" value="Sig_transdc_His_kin-like_C"/>
</dbReference>
<dbReference type="InterPro" id="IPR005467">
    <property type="entry name" value="His_kinase_dom"/>
</dbReference>
<dbReference type="AlphaFoldDB" id="A0A7W3SRK6"/>
<dbReference type="PANTHER" id="PTHR44936:SF10">
    <property type="entry name" value="SENSOR PROTEIN RSTB"/>
    <property type="match status" value="1"/>
</dbReference>
<dbReference type="SMART" id="SM00387">
    <property type="entry name" value="HATPase_c"/>
    <property type="match status" value="1"/>
</dbReference>
<keyword evidence="7" id="KW-0902">Two-component regulatory system</keyword>
<dbReference type="CDD" id="cd00075">
    <property type="entry name" value="HATPase"/>
    <property type="match status" value="1"/>
</dbReference>
<evidence type="ECO:0000256" key="2">
    <source>
        <dbReference type="ARBA" id="ARBA00012438"/>
    </source>
</evidence>
<protein>
    <recommendedName>
        <fullName evidence="2">histidine kinase</fullName>
        <ecNumber evidence="2">2.7.13.3</ecNumber>
    </recommendedName>
</protein>
<keyword evidence="3" id="KW-0808">Transferase</keyword>
<dbReference type="Proteomes" id="UP000567067">
    <property type="component" value="Unassembled WGS sequence"/>
</dbReference>
<organism evidence="9 10">
    <name type="scientific">Fontibacillus solani</name>
    <dbReference type="NCBI Taxonomy" id="1572857"/>
    <lineage>
        <taxon>Bacteria</taxon>
        <taxon>Bacillati</taxon>
        <taxon>Bacillota</taxon>
        <taxon>Bacilli</taxon>
        <taxon>Bacillales</taxon>
        <taxon>Paenibacillaceae</taxon>
        <taxon>Fontibacillus</taxon>
    </lineage>
</organism>
<keyword evidence="5 9" id="KW-0418">Kinase</keyword>
<evidence type="ECO:0000256" key="1">
    <source>
        <dbReference type="ARBA" id="ARBA00000085"/>
    </source>
</evidence>
<evidence type="ECO:0000313" key="10">
    <source>
        <dbReference type="Proteomes" id="UP000567067"/>
    </source>
</evidence>
<dbReference type="InterPro" id="IPR050980">
    <property type="entry name" value="2C_sensor_his_kinase"/>
</dbReference>
<keyword evidence="6" id="KW-0067">ATP-binding</keyword>
<dbReference type="EMBL" id="JACJIP010000006">
    <property type="protein sequence ID" value="MBA9084940.1"/>
    <property type="molecule type" value="Genomic_DNA"/>
</dbReference>
<keyword evidence="4" id="KW-0547">Nucleotide-binding</keyword>
<dbReference type="PROSITE" id="PS50109">
    <property type="entry name" value="HIS_KIN"/>
    <property type="match status" value="1"/>
</dbReference>
<proteinExistence type="predicted"/>
<dbReference type="SUPFAM" id="SSF55874">
    <property type="entry name" value="ATPase domain of HSP90 chaperone/DNA topoisomerase II/histidine kinase"/>
    <property type="match status" value="2"/>
</dbReference>
<comment type="catalytic activity">
    <reaction evidence="1">
        <text>ATP + protein L-histidine = ADP + protein N-phospho-L-histidine.</text>
        <dbReference type="EC" id="2.7.13.3"/>
    </reaction>
</comment>
<evidence type="ECO:0000256" key="5">
    <source>
        <dbReference type="ARBA" id="ARBA00022777"/>
    </source>
</evidence>
<evidence type="ECO:0000256" key="7">
    <source>
        <dbReference type="ARBA" id="ARBA00023012"/>
    </source>
</evidence>
<evidence type="ECO:0000256" key="3">
    <source>
        <dbReference type="ARBA" id="ARBA00022679"/>
    </source>
</evidence>
<dbReference type="EC" id="2.7.13.3" evidence="2"/>